<dbReference type="SUPFAM" id="SSF46626">
    <property type="entry name" value="Cytochrome c"/>
    <property type="match status" value="1"/>
</dbReference>
<keyword evidence="1 4" id="KW-0349">Heme</keyword>
<dbReference type="GO" id="GO:0046872">
    <property type="term" value="F:metal ion binding"/>
    <property type="evidence" value="ECO:0007669"/>
    <property type="project" value="UniProtKB-KW"/>
</dbReference>
<gene>
    <name evidence="7" type="ORF">Mal4_11780</name>
</gene>
<dbReference type="Proteomes" id="UP000320496">
    <property type="component" value="Chromosome"/>
</dbReference>
<keyword evidence="8" id="KW-1185">Reference proteome</keyword>
<dbReference type="GO" id="GO:0009055">
    <property type="term" value="F:electron transfer activity"/>
    <property type="evidence" value="ECO:0007669"/>
    <property type="project" value="InterPro"/>
</dbReference>
<feature type="transmembrane region" description="Helical" evidence="5">
    <location>
        <begin position="217"/>
        <end position="240"/>
    </location>
</feature>
<organism evidence="7 8">
    <name type="scientific">Maioricimonas rarisocia</name>
    <dbReference type="NCBI Taxonomy" id="2528026"/>
    <lineage>
        <taxon>Bacteria</taxon>
        <taxon>Pseudomonadati</taxon>
        <taxon>Planctomycetota</taxon>
        <taxon>Planctomycetia</taxon>
        <taxon>Planctomycetales</taxon>
        <taxon>Planctomycetaceae</taxon>
        <taxon>Maioricimonas</taxon>
    </lineage>
</organism>
<evidence type="ECO:0000256" key="5">
    <source>
        <dbReference type="SAM" id="Phobius"/>
    </source>
</evidence>
<evidence type="ECO:0000313" key="8">
    <source>
        <dbReference type="Proteomes" id="UP000320496"/>
    </source>
</evidence>
<feature type="transmembrane region" description="Helical" evidence="5">
    <location>
        <begin position="103"/>
        <end position="123"/>
    </location>
</feature>
<reference evidence="7 8" key="1">
    <citation type="submission" date="2019-02" db="EMBL/GenBank/DDBJ databases">
        <title>Deep-cultivation of Planctomycetes and their phenomic and genomic characterization uncovers novel biology.</title>
        <authorList>
            <person name="Wiegand S."/>
            <person name="Jogler M."/>
            <person name="Boedeker C."/>
            <person name="Pinto D."/>
            <person name="Vollmers J."/>
            <person name="Rivas-Marin E."/>
            <person name="Kohn T."/>
            <person name="Peeters S.H."/>
            <person name="Heuer A."/>
            <person name="Rast P."/>
            <person name="Oberbeckmann S."/>
            <person name="Bunk B."/>
            <person name="Jeske O."/>
            <person name="Meyerdierks A."/>
            <person name="Storesund J.E."/>
            <person name="Kallscheuer N."/>
            <person name="Luecker S."/>
            <person name="Lage O.M."/>
            <person name="Pohl T."/>
            <person name="Merkel B.J."/>
            <person name="Hornburger P."/>
            <person name="Mueller R.-W."/>
            <person name="Bruemmer F."/>
            <person name="Labrenz M."/>
            <person name="Spormann A.M."/>
            <person name="Op den Camp H."/>
            <person name="Overmann J."/>
            <person name="Amann R."/>
            <person name="Jetten M.S.M."/>
            <person name="Mascher T."/>
            <person name="Medema M.H."/>
            <person name="Devos D.P."/>
            <person name="Kaster A.-K."/>
            <person name="Ovreas L."/>
            <person name="Rohde M."/>
            <person name="Galperin M.Y."/>
            <person name="Jogler C."/>
        </authorList>
    </citation>
    <scope>NUCLEOTIDE SEQUENCE [LARGE SCALE GENOMIC DNA]</scope>
    <source>
        <strain evidence="7 8">Mal4</strain>
    </source>
</reference>
<name>A0A517Z378_9PLAN</name>
<dbReference type="PROSITE" id="PS51007">
    <property type="entry name" value="CYTC"/>
    <property type="match status" value="1"/>
</dbReference>
<feature type="transmembrane region" description="Helical" evidence="5">
    <location>
        <begin position="284"/>
        <end position="305"/>
    </location>
</feature>
<dbReference type="GO" id="GO:0020037">
    <property type="term" value="F:heme binding"/>
    <property type="evidence" value="ECO:0007669"/>
    <property type="project" value="InterPro"/>
</dbReference>
<evidence type="ECO:0000256" key="1">
    <source>
        <dbReference type="ARBA" id="ARBA00022617"/>
    </source>
</evidence>
<feature type="transmembrane region" description="Helical" evidence="5">
    <location>
        <begin position="252"/>
        <end position="277"/>
    </location>
</feature>
<feature type="transmembrane region" description="Helical" evidence="5">
    <location>
        <begin position="180"/>
        <end position="205"/>
    </location>
</feature>
<keyword evidence="5" id="KW-1133">Transmembrane helix</keyword>
<accession>A0A517Z378</accession>
<evidence type="ECO:0000313" key="7">
    <source>
        <dbReference type="EMBL" id="QDU36877.1"/>
    </source>
</evidence>
<dbReference type="EMBL" id="CP036275">
    <property type="protein sequence ID" value="QDU36877.1"/>
    <property type="molecule type" value="Genomic_DNA"/>
</dbReference>
<feature type="domain" description="Cytochrome c" evidence="6">
    <location>
        <begin position="357"/>
        <end position="472"/>
    </location>
</feature>
<keyword evidence="3 4" id="KW-0408">Iron</keyword>
<evidence type="ECO:0000259" key="6">
    <source>
        <dbReference type="PROSITE" id="PS51007"/>
    </source>
</evidence>
<evidence type="ECO:0000256" key="2">
    <source>
        <dbReference type="ARBA" id="ARBA00022723"/>
    </source>
</evidence>
<dbReference type="InterPro" id="IPR036909">
    <property type="entry name" value="Cyt_c-like_dom_sf"/>
</dbReference>
<proteinExistence type="predicted"/>
<dbReference type="InterPro" id="IPR009056">
    <property type="entry name" value="Cyt_c-like_dom"/>
</dbReference>
<keyword evidence="5" id="KW-0812">Transmembrane</keyword>
<feature type="transmembrane region" description="Helical" evidence="5">
    <location>
        <begin position="20"/>
        <end position="42"/>
    </location>
</feature>
<evidence type="ECO:0000256" key="4">
    <source>
        <dbReference type="PROSITE-ProRule" id="PRU00433"/>
    </source>
</evidence>
<evidence type="ECO:0000256" key="3">
    <source>
        <dbReference type="ARBA" id="ARBA00023004"/>
    </source>
</evidence>
<dbReference type="Pfam" id="PF13442">
    <property type="entry name" value="Cytochrome_CBB3"/>
    <property type="match status" value="1"/>
</dbReference>
<keyword evidence="5" id="KW-0472">Membrane</keyword>
<feature type="transmembrane region" description="Helical" evidence="5">
    <location>
        <begin position="135"/>
        <end position="160"/>
    </location>
</feature>
<dbReference type="AlphaFoldDB" id="A0A517Z378"/>
<dbReference type="OrthoDB" id="9795893at2"/>
<dbReference type="KEGG" id="mri:Mal4_11780"/>
<keyword evidence="2 4" id="KW-0479">Metal-binding</keyword>
<sequence length="472" mass="53374">MDIPYFPINDFGPMMKGLVIGGVGILHVFLAQFAIGGGLLMCHLQWLGQTGRLPTARRYIDGFFQYLVLISFVLGALTGVGMWFTTIQISPRTIGVMVEEFHWLWATEYTFFFLEIAAGYCFYRYGRWLDDRSRLTLLGTYSLASWASLFWINGILSWQLTPGAFMETGRVWDGFFNPSFFPSLIFRTITCMTIAALASCLVVNFVRDFTREERTEIIHRSAWFLAPMAVMPLLGIWYFLSIPADSRSWVLGGSVAMTLFFSLGAACSMLIGAYALFGLLRKRLYINGATALLLLSLAFLATAGGEFVREGSRKPYTIREYLYSNSFTEDEVAWLREHGSVTYDPFPLQNETELVNDQLRLGAKVFRNQCSICHTVAGANGLSHLTTTWTPTQLRMNIAQLQRTKPFMPPFAGTPTELEALVQWIRWSNESRPAEWPVTDDPEVLLRIREWMDEVGTTPGIYLVHGSEASPQ</sequence>
<feature type="transmembrane region" description="Helical" evidence="5">
    <location>
        <begin position="63"/>
        <end position="83"/>
    </location>
</feature>
<protein>
    <submittedName>
        <fullName evidence="7">Bacterial Cytochrome Ubiquinol Oxidase</fullName>
    </submittedName>
</protein>
<dbReference type="Gene3D" id="1.10.760.10">
    <property type="entry name" value="Cytochrome c-like domain"/>
    <property type="match status" value="1"/>
</dbReference>
<dbReference type="RefSeq" id="WP_145367497.1">
    <property type="nucleotide sequence ID" value="NZ_CP036275.1"/>
</dbReference>